<reference evidence="19 20" key="1">
    <citation type="submission" date="2019-02" db="EMBL/GenBank/DDBJ databases">
        <title>Opniocepnalus argus genome.</title>
        <authorList>
            <person name="Zhou C."/>
            <person name="Xiao S."/>
        </authorList>
    </citation>
    <scope>NUCLEOTIDE SEQUENCE [LARGE SCALE GENOMIC DNA]</scope>
    <source>
        <strain evidence="19">OARG1902GOOAL</strain>
        <tissue evidence="19">Muscle</tissue>
    </source>
</reference>
<gene>
    <name evidence="19" type="ORF">EXN66_Car012492</name>
</gene>
<evidence type="ECO:0000256" key="14">
    <source>
        <dbReference type="ARBA" id="ARBA00039555"/>
    </source>
</evidence>
<comment type="catalytic activity">
    <reaction evidence="1">
        <text>a beta-lactam + H2O = a substituted beta-amino acid</text>
        <dbReference type="Rhea" id="RHEA:20401"/>
        <dbReference type="ChEBI" id="CHEBI:15377"/>
        <dbReference type="ChEBI" id="CHEBI:35627"/>
        <dbReference type="ChEBI" id="CHEBI:140347"/>
        <dbReference type="EC" id="3.5.2.6"/>
    </reaction>
</comment>
<dbReference type="SMART" id="SM00849">
    <property type="entry name" value="Lactamase_B"/>
    <property type="match status" value="1"/>
</dbReference>
<comment type="subcellular location">
    <subcellularLocation>
        <location evidence="3">Chromosome</location>
        <location evidence="3">Telomere</location>
    </subcellularLocation>
    <subcellularLocation>
        <location evidence="2">Nucleus</location>
    </subcellularLocation>
</comment>
<evidence type="ECO:0000256" key="4">
    <source>
        <dbReference type="ARBA" id="ARBA00010304"/>
    </source>
</evidence>
<feature type="compositionally biased region" description="Polar residues" evidence="17">
    <location>
        <begin position="496"/>
        <end position="508"/>
    </location>
</feature>
<keyword evidence="10 19" id="KW-0269">Exonuclease</keyword>
<dbReference type="GO" id="GO:0035312">
    <property type="term" value="F:5'-3' DNA exonuclease activity"/>
    <property type="evidence" value="ECO:0007669"/>
    <property type="project" value="TreeGrafter"/>
</dbReference>
<dbReference type="GO" id="GO:0000781">
    <property type="term" value="C:chromosome, telomeric region"/>
    <property type="evidence" value="ECO:0007669"/>
    <property type="project" value="UniProtKB-SubCell"/>
</dbReference>
<feature type="compositionally biased region" description="Low complexity" evidence="17">
    <location>
        <begin position="478"/>
        <end position="492"/>
    </location>
</feature>
<evidence type="ECO:0000313" key="20">
    <source>
        <dbReference type="Proteomes" id="UP000503349"/>
    </source>
</evidence>
<dbReference type="SUPFAM" id="SSF56281">
    <property type="entry name" value="Metallo-hydrolase/oxidoreductase"/>
    <property type="match status" value="1"/>
</dbReference>
<evidence type="ECO:0000256" key="1">
    <source>
        <dbReference type="ARBA" id="ARBA00001526"/>
    </source>
</evidence>
<keyword evidence="7" id="KW-0540">Nuclease</keyword>
<feature type="region of interest" description="Disordered" evidence="17">
    <location>
        <begin position="478"/>
        <end position="515"/>
    </location>
</feature>
<dbReference type="Gene3D" id="3.60.15.10">
    <property type="entry name" value="Ribonuclease Z/Hydroxyacylglutathione hydrolase-like"/>
    <property type="match status" value="1"/>
</dbReference>
<accession>A0A6G1Q348</accession>
<evidence type="ECO:0000259" key="18">
    <source>
        <dbReference type="SMART" id="SM00849"/>
    </source>
</evidence>
<evidence type="ECO:0000256" key="2">
    <source>
        <dbReference type="ARBA" id="ARBA00004123"/>
    </source>
</evidence>
<evidence type="ECO:0000256" key="8">
    <source>
        <dbReference type="ARBA" id="ARBA00022763"/>
    </source>
</evidence>
<dbReference type="GO" id="GO:0006303">
    <property type="term" value="P:double-strand break repair via nonhomologous end joining"/>
    <property type="evidence" value="ECO:0007669"/>
    <property type="project" value="TreeGrafter"/>
</dbReference>
<dbReference type="FunFam" id="3.40.50.12650:FF:000003">
    <property type="entry name" value="DNA cross-link repair 1B"/>
    <property type="match status" value="1"/>
</dbReference>
<keyword evidence="11" id="KW-0779">Telomere</keyword>
<dbReference type="Proteomes" id="UP000503349">
    <property type="component" value="Chromosome 12"/>
</dbReference>
<name>A0A6G1Q348_CHAAH</name>
<comment type="similarity">
    <text evidence="4">Belongs to the DNA repair metallo-beta-lactamase (DRMBL) family.</text>
</comment>
<keyword evidence="8" id="KW-0227">DNA damage</keyword>
<protein>
    <recommendedName>
        <fullName evidence="14">5' exonuclease Apollo</fullName>
        <ecNumber evidence="5">3.5.2.6</ecNumber>
    </recommendedName>
    <alternativeName>
        <fullName evidence="15">DNA cross-link repair 1B protein</fullName>
    </alternativeName>
    <alternativeName>
        <fullName evidence="16">SNM1 homolog B</fullName>
    </alternativeName>
</protein>
<evidence type="ECO:0000256" key="10">
    <source>
        <dbReference type="ARBA" id="ARBA00022839"/>
    </source>
</evidence>
<dbReference type="InterPro" id="IPR011084">
    <property type="entry name" value="DRMBL"/>
</dbReference>
<feature type="domain" description="Metallo-beta-lactamase" evidence="18">
    <location>
        <begin position="2"/>
        <end position="175"/>
    </location>
</feature>
<dbReference type="GO" id="GO:0036297">
    <property type="term" value="P:interstrand cross-link repair"/>
    <property type="evidence" value="ECO:0007669"/>
    <property type="project" value="TreeGrafter"/>
</dbReference>
<dbReference type="InterPro" id="IPR001279">
    <property type="entry name" value="Metallo-B-lactamas"/>
</dbReference>
<dbReference type="Gene3D" id="3.40.50.12650">
    <property type="match status" value="1"/>
</dbReference>
<dbReference type="Pfam" id="PF12706">
    <property type="entry name" value="Lactamase_B_2"/>
    <property type="match status" value="1"/>
</dbReference>
<evidence type="ECO:0000256" key="16">
    <source>
        <dbReference type="ARBA" id="ARBA00042738"/>
    </source>
</evidence>
<evidence type="ECO:0000256" key="13">
    <source>
        <dbReference type="ARBA" id="ARBA00023242"/>
    </source>
</evidence>
<proteinExistence type="inferred from homology"/>
<dbReference type="PANTHER" id="PTHR23240">
    <property type="entry name" value="DNA CROSS-LINK REPAIR PROTEIN PSO2/SNM1-RELATED"/>
    <property type="match status" value="1"/>
</dbReference>
<keyword evidence="12" id="KW-0234">DNA repair</keyword>
<keyword evidence="6" id="KW-0158">Chromosome</keyword>
<dbReference type="GO" id="GO:0005634">
    <property type="term" value="C:nucleus"/>
    <property type="evidence" value="ECO:0007669"/>
    <property type="project" value="UniProtKB-SubCell"/>
</dbReference>
<dbReference type="Pfam" id="PF07522">
    <property type="entry name" value="DRMBL"/>
    <property type="match status" value="1"/>
</dbReference>
<evidence type="ECO:0000256" key="12">
    <source>
        <dbReference type="ARBA" id="ARBA00023204"/>
    </source>
</evidence>
<evidence type="ECO:0000256" key="5">
    <source>
        <dbReference type="ARBA" id="ARBA00012865"/>
    </source>
</evidence>
<keyword evidence="20" id="KW-1185">Reference proteome</keyword>
<dbReference type="AlphaFoldDB" id="A0A6G1Q348"/>
<evidence type="ECO:0000256" key="6">
    <source>
        <dbReference type="ARBA" id="ARBA00022454"/>
    </source>
</evidence>
<evidence type="ECO:0000313" key="19">
    <source>
        <dbReference type="EMBL" id="KAF3696814.1"/>
    </source>
</evidence>
<evidence type="ECO:0000256" key="15">
    <source>
        <dbReference type="ARBA" id="ARBA00041693"/>
    </source>
</evidence>
<keyword evidence="13" id="KW-0539">Nucleus</keyword>
<evidence type="ECO:0000256" key="11">
    <source>
        <dbReference type="ARBA" id="ARBA00022895"/>
    </source>
</evidence>
<keyword evidence="9" id="KW-0378">Hydrolase</keyword>
<dbReference type="InterPro" id="IPR036866">
    <property type="entry name" value="RibonucZ/Hydroxyglut_hydro"/>
</dbReference>
<evidence type="ECO:0000256" key="17">
    <source>
        <dbReference type="SAM" id="MobiDB-lite"/>
    </source>
</evidence>
<dbReference type="OrthoDB" id="262529at2759"/>
<sequence>MSVNGKVIPHTPLAVDFWHVRKCPGTRLFFLSHLHSDHTVGLTSTWSNRPIYCSPTTATLLRLKLQVKEQWIHPLELGEPHQLPLDDIGKERLTVTLIDANHCPGSVMFLFEGYFGSILYTGDFRYTPSMLREPCLRTNTTIDVLYLDNTNCDPNRILPSRQRATQQIKDIIRSHHNHNVVIGLYALGKESLLLELAMEFKTWIEVSFERMETLKALELPNVFTTETGAGRIRAVDQSEICFNTMQQWNKEQPTLAIMPTSRPLVSFHSKVHVVPYSDHSSYQELEDFVAALKPTSLLPIIGNCVPESLSALLPGKKRREILVPESVRHYMLNQPESQNSSSAYTSLHRQHFRPLVPKGVIFESPVSKSRKSCEEACELECLEQEVSEEEMDTENSENSCILIDMSKKLPPDKIRKSAGDTWQFNIASMVSEDRVWIESMRHSQSTQGKFAPGELLTNGTHRITRYPLENNAEIINETASNGNNNSQNSRNENINDDNALSHSDSMSQHSRHEYDSDNSMALLQNIPDNDSCSLCSSMSILREEYVKVMENSILRNLPFREEDMQSWGLLPRSFVQQFPLCPVYDEKEENVADT</sequence>
<dbReference type="EMBL" id="CM015723">
    <property type="protein sequence ID" value="KAF3696814.1"/>
    <property type="molecule type" value="Genomic_DNA"/>
</dbReference>
<evidence type="ECO:0000256" key="3">
    <source>
        <dbReference type="ARBA" id="ARBA00004574"/>
    </source>
</evidence>
<dbReference type="CDD" id="cd16273">
    <property type="entry name" value="SNM1A-1C-like_MBL-fold"/>
    <property type="match status" value="1"/>
</dbReference>
<dbReference type="GO" id="GO:0008800">
    <property type="term" value="F:beta-lactamase activity"/>
    <property type="evidence" value="ECO:0007669"/>
    <property type="project" value="UniProtKB-EC"/>
</dbReference>
<reference evidence="20" key="2">
    <citation type="submission" date="2019-02" db="EMBL/GenBank/DDBJ databases">
        <title>Opniocepnalus argus Var Kimnra genome.</title>
        <authorList>
            <person name="Zhou C."/>
            <person name="Xiao S."/>
        </authorList>
    </citation>
    <scope>NUCLEOTIDE SEQUENCE [LARGE SCALE GENOMIC DNA]</scope>
</reference>
<dbReference type="EC" id="3.5.2.6" evidence="5"/>
<evidence type="ECO:0000256" key="7">
    <source>
        <dbReference type="ARBA" id="ARBA00022722"/>
    </source>
</evidence>
<dbReference type="GO" id="GO:0003684">
    <property type="term" value="F:damaged DNA binding"/>
    <property type="evidence" value="ECO:0007669"/>
    <property type="project" value="TreeGrafter"/>
</dbReference>
<dbReference type="GO" id="GO:0000723">
    <property type="term" value="P:telomere maintenance"/>
    <property type="evidence" value="ECO:0007669"/>
    <property type="project" value="TreeGrafter"/>
</dbReference>
<dbReference type="PANTHER" id="PTHR23240:SF26">
    <property type="entry name" value="5' EXONUCLEASE APOLLO"/>
    <property type="match status" value="1"/>
</dbReference>
<evidence type="ECO:0000256" key="9">
    <source>
        <dbReference type="ARBA" id="ARBA00022801"/>
    </source>
</evidence>
<organism evidence="19 20">
    <name type="scientific">Channa argus</name>
    <name type="common">Northern snakehead</name>
    <name type="synonym">Ophicephalus argus</name>
    <dbReference type="NCBI Taxonomy" id="215402"/>
    <lineage>
        <taxon>Eukaryota</taxon>
        <taxon>Metazoa</taxon>
        <taxon>Chordata</taxon>
        <taxon>Craniata</taxon>
        <taxon>Vertebrata</taxon>
        <taxon>Euteleostomi</taxon>
        <taxon>Actinopterygii</taxon>
        <taxon>Neopterygii</taxon>
        <taxon>Teleostei</taxon>
        <taxon>Neoteleostei</taxon>
        <taxon>Acanthomorphata</taxon>
        <taxon>Anabantaria</taxon>
        <taxon>Anabantiformes</taxon>
        <taxon>Channoidei</taxon>
        <taxon>Channidae</taxon>
        <taxon>Channa</taxon>
    </lineage>
</organism>